<dbReference type="PROSITE" id="PS50832">
    <property type="entry name" value="S1_IF1_TYPE"/>
    <property type="match status" value="1"/>
</dbReference>
<evidence type="ECO:0000313" key="7">
    <source>
        <dbReference type="Proteomes" id="UP001489004"/>
    </source>
</evidence>
<dbReference type="InterPro" id="IPR012340">
    <property type="entry name" value="NA-bd_OB-fold"/>
</dbReference>
<dbReference type="SMART" id="SM00652">
    <property type="entry name" value="eIF1a"/>
    <property type="match status" value="1"/>
</dbReference>
<proteinExistence type="inferred from homology"/>
<evidence type="ECO:0000259" key="5">
    <source>
        <dbReference type="PROSITE" id="PS50832"/>
    </source>
</evidence>
<dbReference type="GO" id="GO:0003743">
    <property type="term" value="F:translation initiation factor activity"/>
    <property type="evidence" value="ECO:0007669"/>
    <property type="project" value="UniProtKB-UniRule"/>
</dbReference>
<dbReference type="EMBL" id="JALJOR010000007">
    <property type="protein sequence ID" value="KAK9814192.1"/>
    <property type="molecule type" value="Genomic_DNA"/>
</dbReference>
<feature type="domain" description="S1-like" evidence="5">
    <location>
        <begin position="34"/>
        <end position="92"/>
    </location>
</feature>
<feature type="region of interest" description="Disordered" evidence="4">
    <location>
        <begin position="135"/>
        <end position="200"/>
    </location>
</feature>
<feature type="compositionally biased region" description="Acidic residues" evidence="4">
    <location>
        <begin position="162"/>
        <end position="171"/>
    </location>
</feature>
<dbReference type="PANTHER" id="PTHR21641">
    <property type="entry name" value="TRANSLATION INITIATION FACTOR-RELATED"/>
    <property type="match status" value="1"/>
</dbReference>
<evidence type="ECO:0000256" key="2">
    <source>
        <dbReference type="ARBA" id="ARBA00022884"/>
    </source>
</evidence>
<keyword evidence="3" id="KW-0648">Protein biosynthesis</keyword>
<gene>
    <name evidence="6" type="ORF">WJX72_001988</name>
</gene>
<dbReference type="AlphaFoldDB" id="A0AAW1Q0G9"/>
<keyword evidence="3" id="KW-0396">Initiation factor</keyword>
<dbReference type="InterPro" id="IPR001253">
    <property type="entry name" value="TIF_eIF-1A"/>
</dbReference>
<dbReference type="GO" id="GO:0003723">
    <property type="term" value="F:RNA binding"/>
    <property type="evidence" value="ECO:0007669"/>
    <property type="project" value="UniProtKB-KW"/>
</dbReference>
<reference evidence="6 7" key="1">
    <citation type="journal article" date="2024" name="Nat. Commun.">
        <title>Phylogenomics reveals the evolutionary origins of lichenization in chlorophyte algae.</title>
        <authorList>
            <person name="Puginier C."/>
            <person name="Libourel C."/>
            <person name="Otte J."/>
            <person name="Skaloud P."/>
            <person name="Haon M."/>
            <person name="Grisel S."/>
            <person name="Petersen M."/>
            <person name="Berrin J.G."/>
            <person name="Delaux P.M."/>
            <person name="Dal Grande F."/>
            <person name="Keller J."/>
        </authorList>
    </citation>
    <scope>NUCLEOTIDE SEQUENCE [LARGE SCALE GENOMIC DNA]</scope>
    <source>
        <strain evidence="6 7">SAG 2043</strain>
    </source>
</reference>
<dbReference type="Proteomes" id="UP001489004">
    <property type="component" value="Unassembled WGS sequence"/>
</dbReference>
<organism evidence="6 7">
    <name type="scientific">[Myrmecia] bisecta</name>
    <dbReference type="NCBI Taxonomy" id="41462"/>
    <lineage>
        <taxon>Eukaryota</taxon>
        <taxon>Viridiplantae</taxon>
        <taxon>Chlorophyta</taxon>
        <taxon>core chlorophytes</taxon>
        <taxon>Trebouxiophyceae</taxon>
        <taxon>Trebouxiales</taxon>
        <taxon>Trebouxiaceae</taxon>
        <taxon>Myrmecia</taxon>
    </lineage>
</organism>
<dbReference type="Gene3D" id="2.40.50.140">
    <property type="entry name" value="Nucleic acid-binding proteins"/>
    <property type="match status" value="1"/>
</dbReference>
<name>A0AAW1Q0G9_9CHLO</name>
<evidence type="ECO:0000256" key="1">
    <source>
        <dbReference type="ARBA" id="ARBA00007340"/>
    </source>
</evidence>
<accession>A0AAW1Q0G9</accession>
<dbReference type="InterPro" id="IPR039294">
    <property type="entry name" value="EIF1AD"/>
</dbReference>
<dbReference type="GO" id="GO:0005634">
    <property type="term" value="C:nucleus"/>
    <property type="evidence" value="ECO:0007669"/>
    <property type="project" value="TreeGrafter"/>
</dbReference>
<feature type="compositionally biased region" description="Polar residues" evidence="4">
    <location>
        <begin position="188"/>
        <end position="200"/>
    </location>
</feature>
<keyword evidence="2" id="KW-0694">RNA-binding</keyword>
<evidence type="ECO:0000256" key="3">
    <source>
        <dbReference type="PROSITE-ProRule" id="PRU00181"/>
    </source>
</evidence>
<dbReference type="SUPFAM" id="SSF50249">
    <property type="entry name" value="Nucleic acid-binding proteins"/>
    <property type="match status" value="1"/>
</dbReference>
<evidence type="ECO:0000256" key="4">
    <source>
        <dbReference type="SAM" id="MobiDB-lite"/>
    </source>
</evidence>
<dbReference type="Pfam" id="PF01176">
    <property type="entry name" value="eIF-1a"/>
    <property type="match status" value="1"/>
</dbReference>
<keyword evidence="7" id="KW-1185">Reference proteome</keyword>
<dbReference type="InterPro" id="IPR006196">
    <property type="entry name" value="RNA-binding_domain_S1_IF1"/>
</dbReference>
<protein>
    <recommendedName>
        <fullName evidence="5">S1-like domain-containing protein</fullName>
    </recommendedName>
</protein>
<comment type="caution">
    <text evidence="6">The sequence shown here is derived from an EMBL/GenBank/DDBJ whole genome shotgun (WGS) entry which is preliminary data.</text>
</comment>
<sequence>MSIRRKHVTQGSLQNEVQPPGPGQRIVRAVGSRGGNIVEVEYPDGHKTLSLLPARFNKKLWVKRGGYLIIQEGASDGGRVTAEIVNVLYDKDVKEFKRQPGVWPADFANLESDTATTDMAAVATLDCLRDAAADASCSDPESDDGLPPLHENNNRQVTEFYITDDDSDAEDAATATPSSNSSRHAEQAQLNQQKPQADIT</sequence>
<dbReference type="PANTHER" id="PTHR21641:SF0">
    <property type="entry name" value="RNA-BINDING PROTEIN EIF1AD-RELATED"/>
    <property type="match status" value="1"/>
</dbReference>
<comment type="similarity">
    <text evidence="1">Belongs to the EIF1AD family.</text>
</comment>
<evidence type="ECO:0000313" key="6">
    <source>
        <dbReference type="EMBL" id="KAK9814192.1"/>
    </source>
</evidence>
<feature type="region of interest" description="Disordered" evidence="4">
    <location>
        <begin position="1"/>
        <end position="23"/>
    </location>
</feature>